<reference evidence="1" key="1">
    <citation type="submission" date="2021-06" db="EMBL/GenBank/DDBJ databases">
        <authorList>
            <person name="Kallberg Y."/>
            <person name="Tangrot J."/>
            <person name="Rosling A."/>
        </authorList>
    </citation>
    <scope>NUCLEOTIDE SEQUENCE</scope>
    <source>
        <strain evidence="1">IL203A</strain>
    </source>
</reference>
<accession>A0ACA9MYT5</accession>
<dbReference type="Proteomes" id="UP000789702">
    <property type="component" value="Unassembled WGS sequence"/>
</dbReference>
<gene>
    <name evidence="1" type="ORF">DHETER_LOCUS7474</name>
</gene>
<name>A0ACA9MYT5_9GLOM</name>
<protein>
    <submittedName>
        <fullName evidence="1">11271_t:CDS:1</fullName>
    </submittedName>
</protein>
<evidence type="ECO:0000313" key="2">
    <source>
        <dbReference type="Proteomes" id="UP000789702"/>
    </source>
</evidence>
<evidence type="ECO:0000313" key="1">
    <source>
        <dbReference type="EMBL" id="CAG8606910.1"/>
    </source>
</evidence>
<sequence length="86" mass="9967">MEYNIYSNDDSINEIIFSALKDLDDTFFVEPLGSEDEKEESDSLSDIEPTSDVDDEIPSSKLNEFVFEDIPDNYIEDKIYDDLKLE</sequence>
<dbReference type="EMBL" id="CAJVPU010010570">
    <property type="protein sequence ID" value="CAG8606910.1"/>
    <property type="molecule type" value="Genomic_DNA"/>
</dbReference>
<feature type="non-terminal residue" evidence="1">
    <location>
        <position position="86"/>
    </location>
</feature>
<comment type="caution">
    <text evidence="1">The sequence shown here is derived from an EMBL/GenBank/DDBJ whole genome shotgun (WGS) entry which is preliminary data.</text>
</comment>
<proteinExistence type="predicted"/>
<keyword evidence="2" id="KW-1185">Reference proteome</keyword>
<organism evidence="1 2">
    <name type="scientific">Dentiscutata heterogama</name>
    <dbReference type="NCBI Taxonomy" id="1316150"/>
    <lineage>
        <taxon>Eukaryota</taxon>
        <taxon>Fungi</taxon>
        <taxon>Fungi incertae sedis</taxon>
        <taxon>Mucoromycota</taxon>
        <taxon>Glomeromycotina</taxon>
        <taxon>Glomeromycetes</taxon>
        <taxon>Diversisporales</taxon>
        <taxon>Gigasporaceae</taxon>
        <taxon>Dentiscutata</taxon>
    </lineage>
</organism>